<evidence type="ECO:0000313" key="7">
    <source>
        <dbReference type="EMBL" id="PQA58454.1"/>
    </source>
</evidence>
<proteinExistence type="predicted"/>
<reference evidence="8" key="1">
    <citation type="submission" date="2018-02" db="EMBL/GenBank/DDBJ databases">
        <title>Genome sequencing of Solimonas sp. HR-BB.</title>
        <authorList>
            <person name="Lee Y."/>
            <person name="Jeon C.O."/>
        </authorList>
    </citation>
    <scope>NUCLEOTIDE SEQUENCE [LARGE SCALE GENOMIC DNA]</scope>
    <source>
        <strain evidence="8">HR-U</strain>
    </source>
</reference>
<keyword evidence="5 6" id="KW-0472">Membrane</keyword>
<dbReference type="Proteomes" id="UP000239590">
    <property type="component" value="Unassembled WGS sequence"/>
</dbReference>
<dbReference type="GO" id="GO:0005886">
    <property type="term" value="C:plasma membrane"/>
    <property type="evidence" value="ECO:0007669"/>
    <property type="project" value="UniProtKB-SubCell"/>
</dbReference>
<evidence type="ECO:0000256" key="6">
    <source>
        <dbReference type="SAM" id="Phobius"/>
    </source>
</evidence>
<dbReference type="PANTHER" id="PTHR30086:SF20">
    <property type="entry name" value="ARGININE EXPORTER PROTEIN ARGO-RELATED"/>
    <property type="match status" value="1"/>
</dbReference>
<dbReference type="OrthoDB" id="792366at2"/>
<dbReference type="GO" id="GO:0015171">
    <property type="term" value="F:amino acid transmembrane transporter activity"/>
    <property type="evidence" value="ECO:0007669"/>
    <property type="project" value="TreeGrafter"/>
</dbReference>
<feature type="transmembrane region" description="Helical" evidence="6">
    <location>
        <begin position="72"/>
        <end position="91"/>
    </location>
</feature>
<dbReference type="EMBL" id="PTRA01000001">
    <property type="protein sequence ID" value="PQA58454.1"/>
    <property type="molecule type" value="Genomic_DNA"/>
</dbReference>
<name>A0A2S7IL50_9BACT</name>
<dbReference type="InterPro" id="IPR001123">
    <property type="entry name" value="LeuE-type"/>
</dbReference>
<dbReference type="RefSeq" id="WP_104709672.1">
    <property type="nucleotide sequence ID" value="NZ_PTRA01000001.1"/>
</dbReference>
<feature type="transmembrane region" description="Helical" evidence="6">
    <location>
        <begin position="191"/>
        <end position="209"/>
    </location>
</feature>
<sequence length="210" mass="23448">MKILWIFTVTFIIGCLGSIYPGPVKLSIVQVVMQKNLRVGIWAAVGASLPEILGSALAIYSFRWLQQVPDVLIWFQWSVIPILLIIGFLTLQKKSTPDVEQQESASPANRSAFTKAMVLNLCNPQLVPFWLVTTVWFNSKPGLSLDSFGHELFFIIGATGGSFAMNYLYAKLTSVNRERILDKIQPQTIRLLTGWGFILLGVWQAVQAFA</sequence>
<dbReference type="PROSITE" id="PS51257">
    <property type="entry name" value="PROKAR_LIPOPROTEIN"/>
    <property type="match status" value="1"/>
</dbReference>
<dbReference type="AlphaFoldDB" id="A0A2S7IL50"/>
<evidence type="ECO:0000256" key="4">
    <source>
        <dbReference type="ARBA" id="ARBA00022989"/>
    </source>
</evidence>
<keyword evidence="4 6" id="KW-1133">Transmembrane helix</keyword>
<evidence type="ECO:0000313" key="8">
    <source>
        <dbReference type="Proteomes" id="UP000239590"/>
    </source>
</evidence>
<dbReference type="PANTHER" id="PTHR30086">
    <property type="entry name" value="ARGININE EXPORTER PROTEIN ARGO"/>
    <property type="match status" value="1"/>
</dbReference>
<dbReference type="Pfam" id="PF01810">
    <property type="entry name" value="LysE"/>
    <property type="match status" value="1"/>
</dbReference>
<keyword evidence="8" id="KW-1185">Reference proteome</keyword>
<evidence type="ECO:0000256" key="3">
    <source>
        <dbReference type="ARBA" id="ARBA00022692"/>
    </source>
</evidence>
<feature type="transmembrane region" description="Helical" evidence="6">
    <location>
        <begin position="152"/>
        <end position="170"/>
    </location>
</feature>
<comment type="caution">
    <text evidence="7">The sequence shown here is derived from an EMBL/GenBank/DDBJ whole genome shotgun (WGS) entry which is preliminary data.</text>
</comment>
<gene>
    <name evidence="7" type="ORF">C5O19_01915</name>
</gene>
<comment type="subcellular location">
    <subcellularLocation>
        <location evidence="1">Cell membrane</location>
        <topology evidence="1">Multi-pass membrane protein</topology>
    </subcellularLocation>
</comment>
<evidence type="ECO:0000256" key="5">
    <source>
        <dbReference type="ARBA" id="ARBA00023136"/>
    </source>
</evidence>
<organism evidence="7 8">
    <name type="scientific">Siphonobacter curvatus</name>
    <dbReference type="NCBI Taxonomy" id="2094562"/>
    <lineage>
        <taxon>Bacteria</taxon>
        <taxon>Pseudomonadati</taxon>
        <taxon>Bacteroidota</taxon>
        <taxon>Cytophagia</taxon>
        <taxon>Cytophagales</taxon>
        <taxon>Cytophagaceae</taxon>
        <taxon>Siphonobacter</taxon>
    </lineage>
</organism>
<keyword evidence="2" id="KW-1003">Cell membrane</keyword>
<evidence type="ECO:0008006" key="9">
    <source>
        <dbReference type="Google" id="ProtNLM"/>
    </source>
</evidence>
<keyword evidence="3 6" id="KW-0812">Transmembrane</keyword>
<feature type="transmembrane region" description="Helical" evidence="6">
    <location>
        <begin position="41"/>
        <end position="60"/>
    </location>
</feature>
<accession>A0A2S7IL50</accession>
<protein>
    <recommendedName>
        <fullName evidence="9">Lysine transporter LysE</fullName>
    </recommendedName>
</protein>
<evidence type="ECO:0000256" key="1">
    <source>
        <dbReference type="ARBA" id="ARBA00004651"/>
    </source>
</evidence>
<evidence type="ECO:0000256" key="2">
    <source>
        <dbReference type="ARBA" id="ARBA00022475"/>
    </source>
</evidence>